<protein>
    <submittedName>
        <fullName evidence="3">FBA_2 domain-containing protein</fullName>
    </submittedName>
</protein>
<dbReference type="Pfam" id="PF07735">
    <property type="entry name" value="FBA_2"/>
    <property type="match status" value="1"/>
</dbReference>
<evidence type="ECO:0000313" key="3">
    <source>
        <dbReference type="WBParaSite" id="Csp11.Scaffold503.g2374.t1"/>
    </source>
</evidence>
<accession>A0A1I7T4P7</accession>
<dbReference type="AlphaFoldDB" id="A0A1I7T4P7"/>
<dbReference type="WBParaSite" id="Csp11.Scaffold503.g2374.t1">
    <property type="protein sequence ID" value="Csp11.Scaffold503.g2374.t1"/>
    <property type="gene ID" value="Csp11.Scaffold503.g2374"/>
</dbReference>
<organism evidence="2 3">
    <name type="scientific">Caenorhabditis tropicalis</name>
    <dbReference type="NCBI Taxonomy" id="1561998"/>
    <lineage>
        <taxon>Eukaryota</taxon>
        <taxon>Metazoa</taxon>
        <taxon>Ecdysozoa</taxon>
        <taxon>Nematoda</taxon>
        <taxon>Chromadorea</taxon>
        <taxon>Rhabditida</taxon>
        <taxon>Rhabditina</taxon>
        <taxon>Rhabditomorpha</taxon>
        <taxon>Rhabditoidea</taxon>
        <taxon>Rhabditidae</taxon>
        <taxon>Peloderinae</taxon>
        <taxon>Caenorhabditis</taxon>
    </lineage>
</organism>
<evidence type="ECO:0000313" key="2">
    <source>
        <dbReference type="Proteomes" id="UP000095282"/>
    </source>
</evidence>
<dbReference type="InterPro" id="IPR012885">
    <property type="entry name" value="F-box_Sdz-33"/>
</dbReference>
<feature type="domain" description="Sdz-33 F-box" evidence="1">
    <location>
        <begin position="158"/>
        <end position="207"/>
    </location>
</feature>
<reference evidence="3" key="1">
    <citation type="submission" date="2016-11" db="UniProtKB">
        <authorList>
            <consortium name="WormBaseParasite"/>
        </authorList>
    </citation>
    <scope>IDENTIFICATION</scope>
</reference>
<evidence type="ECO:0000259" key="1">
    <source>
        <dbReference type="Pfam" id="PF07735"/>
    </source>
</evidence>
<keyword evidence="2" id="KW-1185">Reference proteome</keyword>
<name>A0A1I7T4P7_9PELO</name>
<proteinExistence type="predicted"/>
<dbReference type="eggNOG" id="ENOG502TK42">
    <property type="taxonomic scope" value="Eukaryota"/>
</dbReference>
<dbReference type="PANTHER" id="PTHR21503:SF8">
    <property type="entry name" value="F-BOX ASSOCIATED DOMAIN-CONTAINING PROTEIN-RELATED"/>
    <property type="match status" value="1"/>
</dbReference>
<dbReference type="Proteomes" id="UP000095282">
    <property type="component" value="Unplaced"/>
</dbReference>
<dbReference type="PANTHER" id="PTHR21503">
    <property type="entry name" value="F-BOX-CONTAINING HYPOTHETICAL PROTEIN C.ELEGANS"/>
    <property type="match status" value="1"/>
</dbReference>
<sequence>MVSKRKKIDNLLVHVDIYYRAIFFVEHSDSFNDMMFEQNRYVVGHRPGLPANTDIILFLQATQNFLDVTSYRISEFRFDLKPPFTVDQLIMTIDWLNEMKTDFRKVWIETETWEMLEIFLNRFRKNIHTLMLGGTDLKWDGTVKRRLNFEIKDLSSWIDCPWFHLDFLFNMEPETVFAEKIDISAQDLNVFLKSWQEGKTNKNLKKVDFHTCSEIDVKEVVKGCRGELMDPRTTKVRFSHEITGETWLRGGIHIRRNDGRLAVIDTHGFDYYSEGRDISEEGARRYLKNLEIWNSDDVWMGKVLYFYVI</sequence>